<dbReference type="InterPro" id="IPR001789">
    <property type="entry name" value="Sig_transdc_resp-reg_receiver"/>
</dbReference>
<dbReference type="AlphaFoldDB" id="A0A7Y4EFZ9"/>
<evidence type="ECO:0000259" key="18">
    <source>
        <dbReference type="PROSITE" id="PS50109"/>
    </source>
</evidence>
<comment type="catalytic activity">
    <reaction evidence="1">
        <text>ATP + protein L-histidine = ADP + protein N-phospho-L-histidine.</text>
        <dbReference type="EC" id="2.7.13.3"/>
    </reaction>
</comment>
<keyword evidence="8" id="KW-0547">Nucleotide-binding</keyword>
<evidence type="ECO:0000256" key="2">
    <source>
        <dbReference type="ARBA" id="ARBA00004651"/>
    </source>
</evidence>
<dbReference type="FunFam" id="1.10.287.130:FF:000003">
    <property type="entry name" value="Histidine kinase"/>
    <property type="match status" value="1"/>
</dbReference>
<dbReference type="GO" id="GO:0005524">
    <property type="term" value="F:ATP binding"/>
    <property type="evidence" value="ECO:0007669"/>
    <property type="project" value="UniProtKB-KW"/>
</dbReference>
<feature type="domain" description="Response regulatory" evidence="19">
    <location>
        <begin position="796"/>
        <end position="916"/>
    </location>
</feature>
<keyword evidence="11" id="KW-0067">ATP-binding</keyword>
<gene>
    <name evidence="20" type="ORF">F0225_18500</name>
</gene>
<dbReference type="SUPFAM" id="SSF47384">
    <property type="entry name" value="Homodimeric domain of signal transducing histidine kinase"/>
    <property type="match status" value="1"/>
</dbReference>
<feature type="domain" description="Histidine kinase" evidence="18">
    <location>
        <begin position="270"/>
        <end position="491"/>
    </location>
</feature>
<evidence type="ECO:0000256" key="3">
    <source>
        <dbReference type="ARBA" id="ARBA00012438"/>
    </source>
</evidence>
<dbReference type="SUPFAM" id="SSF52172">
    <property type="entry name" value="CheY-like"/>
    <property type="match status" value="2"/>
</dbReference>
<evidence type="ECO:0000256" key="14">
    <source>
        <dbReference type="ARBA" id="ARBA00023136"/>
    </source>
</evidence>
<feature type="modified residue" description="4-aspartylphosphate" evidence="15">
    <location>
        <position position="689"/>
    </location>
</feature>
<evidence type="ECO:0000256" key="1">
    <source>
        <dbReference type="ARBA" id="ARBA00000085"/>
    </source>
</evidence>
<evidence type="ECO:0000256" key="9">
    <source>
        <dbReference type="ARBA" id="ARBA00022777"/>
    </source>
</evidence>
<keyword evidence="10" id="KW-0378">Hydrolase</keyword>
<dbReference type="InterPro" id="IPR033414">
    <property type="entry name" value="Sensor_dom"/>
</dbReference>
<keyword evidence="6" id="KW-0808">Transferase</keyword>
<comment type="caution">
    <text evidence="20">The sequence shown here is derived from an EMBL/GenBank/DDBJ whole genome shotgun (WGS) entry which is preliminary data.</text>
</comment>
<dbReference type="InterPro" id="IPR011006">
    <property type="entry name" value="CheY-like_superfamily"/>
</dbReference>
<name>A0A7Y4EFZ9_9VIBR</name>
<evidence type="ECO:0000313" key="21">
    <source>
        <dbReference type="Proteomes" id="UP000565719"/>
    </source>
</evidence>
<keyword evidence="9" id="KW-0418">Kinase</keyword>
<keyword evidence="14 17" id="KW-0472">Membrane</keyword>
<organism evidence="20 21">
    <name type="scientific">Vibrio pectenicida</name>
    <dbReference type="NCBI Taxonomy" id="62763"/>
    <lineage>
        <taxon>Bacteria</taxon>
        <taxon>Pseudomonadati</taxon>
        <taxon>Pseudomonadota</taxon>
        <taxon>Gammaproteobacteria</taxon>
        <taxon>Vibrionales</taxon>
        <taxon>Vibrionaceae</taxon>
        <taxon>Vibrio</taxon>
    </lineage>
</organism>
<evidence type="ECO:0000256" key="11">
    <source>
        <dbReference type="ARBA" id="ARBA00022840"/>
    </source>
</evidence>
<keyword evidence="16" id="KW-0175">Coiled coil</keyword>
<evidence type="ECO:0000256" key="15">
    <source>
        <dbReference type="PROSITE-ProRule" id="PRU00169"/>
    </source>
</evidence>
<dbReference type="Gene3D" id="1.10.287.130">
    <property type="match status" value="1"/>
</dbReference>
<dbReference type="Pfam" id="PF17149">
    <property type="entry name" value="CHASE5"/>
    <property type="match status" value="1"/>
</dbReference>
<evidence type="ECO:0000313" key="20">
    <source>
        <dbReference type="EMBL" id="NOH73309.1"/>
    </source>
</evidence>
<dbReference type="InterPro" id="IPR005467">
    <property type="entry name" value="His_kinase_dom"/>
</dbReference>
<dbReference type="InterPro" id="IPR036097">
    <property type="entry name" value="HisK_dim/P_sf"/>
</dbReference>
<dbReference type="GO" id="GO:0005886">
    <property type="term" value="C:plasma membrane"/>
    <property type="evidence" value="ECO:0007669"/>
    <property type="project" value="UniProtKB-SubCell"/>
</dbReference>
<dbReference type="PANTHER" id="PTHR45339">
    <property type="entry name" value="HYBRID SIGNAL TRANSDUCTION HISTIDINE KINASE J"/>
    <property type="match status" value="1"/>
</dbReference>
<dbReference type="GO" id="GO:0000155">
    <property type="term" value="F:phosphorelay sensor kinase activity"/>
    <property type="evidence" value="ECO:0007669"/>
    <property type="project" value="InterPro"/>
</dbReference>
<sequence>MTSYLYGRLKTTMASFSMKNTHRYMSINKKILFTVTLISVLLALATTSYNLHHRLQIDIQYINEKLSSIKTSQLSSITGSLWVEDRDILNSQVEGLLTLPGVDYAHISSGTESIIERGERLYDNAVTQTWPLAYEFGGKSYALGDLTIQSDLSRIHHNLWAQFLHILFAESVRIVLLLTTVFAFTWLFIIKRIDLMAKAVSENSNSSPNRIHLPSPWFRDELDHLADNFNQSSDIIEAHCVQLSQAKDEAEQATELAINANKAKSSFLANMSHEIRTPLNGVIGISEILSDTSLTATQRDYVDTIETSSQLLLNLINDILDFSKIESGMLVISPHSTNIRESIYDIASIVSPKAKEKHIDLHVSISSNTPYCVKIDDHRLRQIMMNFMSNAVKFTEAGRVELAIITQHIKGSEAVIEFSVLDSGIGIDEQQQKKIFEPFAQEDDSTTRQFGGTGLGLAISTQLVELMGGHIQLESKKGQGSRFYFALPLPISQQSFEVKSINGHSLLYLVCDDKDQESKICDALNFYHIPLHQSVNHLEELPIWSQNKGNVMIIYVETQPDKAVQHEEYFQRLKSKEIPVCVMKHLHSNPCNFGDSVSAIITQPLLGQRLIKIIERFEQDCKIQSSQAFTYARDNTHPKKILVVDDNRVNIKVAGLHIEKLGFSFDVAENGQEALEMFKNHHYGLILMDCMMPIMNGFEATKRIRQVEQENPQKNRVPIIALTASVVDDDIQECFEVGMDDYMPKPFKADVLKEKITALIALNEEIISGASTDVKPLMELTPKSFTTSVECDKAGRILLVEDNNVNQKVASLMLDKAGYQFDIAENGQVAVDKYKQDSSFDLILMDCMMPVMDGFEATQKIRDYECFLELPKTPIIALTASVVDDDIQRCFDAGMDAYLPKPLKTDTLLQQIENIV</sequence>
<dbReference type="EMBL" id="VTXC01000082">
    <property type="protein sequence ID" value="NOH73309.1"/>
    <property type="molecule type" value="Genomic_DNA"/>
</dbReference>
<dbReference type="SMART" id="SM00388">
    <property type="entry name" value="HisKA"/>
    <property type="match status" value="1"/>
</dbReference>
<evidence type="ECO:0000256" key="8">
    <source>
        <dbReference type="ARBA" id="ARBA00022741"/>
    </source>
</evidence>
<keyword evidence="4" id="KW-1003">Cell membrane</keyword>
<evidence type="ECO:0000259" key="19">
    <source>
        <dbReference type="PROSITE" id="PS50110"/>
    </source>
</evidence>
<evidence type="ECO:0000256" key="5">
    <source>
        <dbReference type="ARBA" id="ARBA00022553"/>
    </source>
</evidence>
<feature type="modified residue" description="4-aspartylphosphate" evidence="15">
    <location>
        <position position="846"/>
    </location>
</feature>
<feature type="coiled-coil region" evidence="16">
    <location>
        <begin position="236"/>
        <end position="263"/>
    </location>
</feature>
<keyword evidence="5 15" id="KW-0597">Phosphoprotein</keyword>
<evidence type="ECO:0000256" key="10">
    <source>
        <dbReference type="ARBA" id="ARBA00022801"/>
    </source>
</evidence>
<evidence type="ECO:0000256" key="17">
    <source>
        <dbReference type="SAM" id="Phobius"/>
    </source>
</evidence>
<dbReference type="InterPro" id="IPR004358">
    <property type="entry name" value="Sig_transdc_His_kin-like_C"/>
</dbReference>
<dbReference type="InterPro" id="IPR003594">
    <property type="entry name" value="HATPase_dom"/>
</dbReference>
<keyword evidence="13" id="KW-0902">Two-component regulatory system</keyword>
<dbReference type="SUPFAM" id="SSF55874">
    <property type="entry name" value="ATPase domain of HSP90 chaperone/DNA topoisomerase II/histidine kinase"/>
    <property type="match status" value="1"/>
</dbReference>
<reference evidence="20 21" key="1">
    <citation type="submission" date="2019-09" db="EMBL/GenBank/DDBJ databases">
        <title>Draft genome sequencing and comparative genomics of hatchery-associated Vibrios.</title>
        <authorList>
            <person name="Kehlet-Delgado H."/>
            <person name="Mueller R.S."/>
        </authorList>
    </citation>
    <scope>NUCLEOTIDE SEQUENCE [LARGE SCALE GENOMIC DNA]</scope>
    <source>
        <strain evidence="20 21">99-46-Y</strain>
    </source>
</reference>
<evidence type="ECO:0000256" key="13">
    <source>
        <dbReference type="ARBA" id="ARBA00023012"/>
    </source>
</evidence>
<accession>A0A7Y4EFZ9</accession>
<dbReference type="PROSITE" id="PS50109">
    <property type="entry name" value="HIS_KIN"/>
    <property type="match status" value="1"/>
</dbReference>
<evidence type="ECO:0000256" key="16">
    <source>
        <dbReference type="SAM" id="Coils"/>
    </source>
</evidence>
<dbReference type="PROSITE" id="PS50110">
    <property type="entry name" value="RESPONSE_REGULATORY"/>
    <property type="match status" value="2"/>
</dbReference>
<dbReference type="PANTHER" id="PTHR45339:SF1">
    <property type="entry name" value="HYBRID SIGNAL TRANSDUCTION HISTIDINE KINASE J"/>
    <property type="match status" value="1"/>
</dbReference>
<dbReference type="Proteomes" id="UP000565719">
    <property type="component" value="Unassembled WGS sequence"/>
</dbReference>
<dbReference type="CDD" id="cd17546">
    <property type="entry name" value="REC_hyHK_CKI1_RcsC-like"/>
    <property type="match status" value="2"/>
</dbReference>
<dbReference type="PRINTS" id="PR00344">
    <property type="entry name" value="BCTRLSENSOR"/>
</dbReference>
<feature type="transmembrane region" description="Helical" evidence="17">
    <location>
        <begin position="163"/>
        <end position="189"/>
    </location>
</feature>
<evidence type="ECO:0000256" key="7">
    <source>
        <dbReference type="ARBA" id="ARBA00022692"/>
    </source>
</evidence>
<keyword evidence="7 17" id="KW-0812">Transmembrane</keyword>
<dbReference type="InterPro" id="IPR003661">
    <property type="entry name" value="HisK_dim/P_dom"/>
</dbReference>
<evidence type="ECO:0000256" key="6">
    <source>
        <dbReference type="ARBA" id="ARBA00022679"/>
    </source>
</evidence>
<evidence type="ECO:0000256" key="4">
    <source>
        <dbReference type="ARBA" id="ARBA00022475"/>
    </source>
</evidence>
<dbReference type="CDD" id="cd00082">
    <property type="entry name" value="HisKA"/>
    <property type="match status" value="1"/>
</dbReference>
<dbReference type="InterPro" id="IPR036890">
    <property type="entry name" value="HATPase_C_sf"/>
</dbReference>
<dbReference type="SMART" id="SM00387">
    <property type="entry name" value="HATPase_c"/>
    <property type="match status" value="1"/>
</dbReference>
<dbReference type="GO" id="GO:0016787">
    <property type="term" value="F:hydrolase activity"/>
    <property type="evidence" value="ECO:0007669"/>
    <property type="project" value="UniProtKB-KW"/>
</dbReference>
<proteinExistence type="predicted"/>
<protein>
    <recommendedName>
        <fullName evidence="3">histidine kinase</fullName>
        <ecNumber evidence="3">2.7.13.3</ecNumber>
    </recommendedName>
</protein>
<comment type="subcellular location">
    <subcellularLocation>
        <location evidence="2">Cell membrane</location>
        <topology evidence="2">Multi-pass membrane protein</topology>
    </subcellularLocation>
</comment>
<dbReference type="CDD" id="cd16922">
    <property type="entry name" value="HATPase_EvgS-ArcB-TorS-like"/>
    <property type="match status" value="1"/>
</dbReference>
<dbReference type="Pfam" id="PF00512">
    <property type="entry name" value="HisKA"/>
    <property type="match status" value="1"/>
</dbReference>
<keyword evidence="12 17" id="KW-1133">Transmembrane helix</keyword>
<dbReference type="FunFam" id="3.30.565.10:FF:000010">
    <property type="entry name" value="Sensor histidine kinase RcsC"/>
    <property type="match status" value="1"/>
</dbReference>
<dbReference type="SMART" id="SM00448">
    <property type="entry name" value="REC"/>
    <property type="match status" value="2"/>
</dbReference>
<dbReference type="Pfam" id="PF00072">
    <property type="entry name" value="Response_reg"/>
    <property type="match status" value="2"/>
</dbReference>
<evidence type="ECO:0000256" key="12">
    <source>
        <dbReference type="ARBA" id="ARBA00022989"/>
    </source>
</evidence>
<feature type="domain" description="Response regulatory" evidence="19">
    <location>
        <begin position="640"/>
        <end position="760"/>
    </location>
</feature>
<dbReference type="Pfam" id="PF02518">
    <property type="entry name" value="HATPase_c"/>
    <property type="match status" value="1"/>
</dbReference>
<dbReference type="Gene3D" id="3.40.50.2300">
    <property type="match status" value="2"/>
</dbReference>
<dbReference type="EC" id="2.7.13.3" evidence="3"/>
<dbReference type="Gene3D" id="3.30.565.10">
    <property type="entry name" value="Histidine kinase-like ATPase, C-terminal domain"/>
    <property type="match status" value="1"/>
</dbReference>